<dbReference type="STRING" id="5514.A0A395RN19"/>
<reference evidence="2 3" key="1">
    <citation type="journal article" date="2018" name="PLoS Pathog.">
        <title>Evolution of structural diversity of trichothecenes, a family of toxins produced by plant pathogenic and entomopathogenic fungi.</title>
        <authorList>
            <person name="Proctor R.H."/>
            <person name="McCormick S.P."/>
            <person name="Kim H.S."/>
            <person name="Cardoza R.E."/>
            <person name="Stanley A.M."/>
            <person name="Lindo L."/>
            <person name="Kelly A."/>
            <person name="Brown D.W."/>
            <person name="Lee T."/>
            <person name="Vaughan M.M."/>
            <person name="Alexander N.J."/>
            <person name="Busman M."/>
            <person name="Gutierrez S."/>
        </authorList>
    </citation>
    <scope>NUCLEOTIDE SEQUENCE [LARGE SCALE GENOMIC DNA]</scope>
    <source>
        <strain evidence="2 3">NRRL 3299</strain>
    </source>
</reference>
<evidence type="ECO:0000313" key="3">
    <source>
        <dbReference type="Proteomes" id="UP000266152"/>
    </source>
</evidence>
<sequence>MGGKAFSHSDPPLETPRMPKEVYLEVKNKAIRALIPAFGWIDSPIEGPGKKDFGDIDIIVSGLIGDDMRKESILTLINHLLEADAQITEPGSDVAAHFAIPWPKDLPQPATHEPLQDDSSNEPKSSATPLGVISSACTSSSDLSHPHSGAQGTSGSNAEPLTLQELQDKGKTILPHAVARQTGLAVALMADSPGSELGSPSPQDTISPSPDSGKKKRSSWSTKGKKLFIPRSRSFSSFSNLINKLGQSSWNSGDSSGDESKKKNSGASSTPDLITDKKSGFFIQVDVRYCDTIKQAKYLRFHHAHSDMWQILGSVIRPFGLTVDNVGLWIRIPEIERIDKKRAKILLTSVPNQILEFIGVSSTEYWRPFPDVETMFRYISKCHMFYVPSDYVVEEEIISAKSNDRQRLAKRPIYGKWVHEFKPLCHSQGLFSKALTTREDVKNKAFETFKIETEYHQRLRDFMFEKQKNEIIKEIKNIFPAPTQPTNQKAVQMRALQIKAMKEIIIERVDESRYNIVAPNGLRLPNGLFNMDRVRAFARTIANDVVAAVERRNDPQAGGSQAQPGRDARTITPEVPRGPAARGVSRTGALPTTAELPRVRTPGSGASLRTLRHIGPIEGVTDLQASKFLTFFF</sequence>
<evidence type="ECO:0000256" key="1">
    <source>
        <dbReference type="SAM" id="MobiDB-lite"/>
    </source>
</evidence>
<accession>A0A395RN19</accession>
<feature type="region of interest" description="Disordered" evidence="1">
    <location>
        <begin position="191"/>
        <end position="223"/>
    </location>
</feature>
<feature type="region of interest" description="Disordered" evidence="1">
    <location>
        <begin position="552"/>
        <end position="604"/>
    </location>
</feature>
<dbReference type="EMBL" id="PXOF01000164">
    <property type="protein sequence ID" value="RGP61453.1"/>
    <property type="molecule type" value="Genomic_DNA"/>
</dbReference>
<comment type="caution">
    <text evidence="2">The sequence shown here is derived from an EMBL/GenBank/DDBJ whole genome shotgun (WGS) entry which is preliminary data.</text>
</comment>
<proteinExistence type="predicted"/>
<dbReference type="AlphaFoldDB" id="A0A395RN19"/>
<protein>
    <submittedName>
        <fullName evidence="2">Uncharacterized protein</fullName>
    </submittedName>
</protein>
<evidence type="ECO:0000313" key="2">
    <source>
        <dbReference type="EMBL" id="RGP61453.1"/>
    </source>
</evidence>
<dbReference type="Proteomes" id="UP000266152">
    <property type="component" value="Unassembled WGS sequence"/>
</dbReference>
<gene>
    <name evidence="2" type="ORF">FSPOR_9981</name>
</gene>
<organism evidence="2 3">
    <name type="scientific">Fusarium sporotrichioides</name>
    <dbReference type="NCBI Taxonomy" id="5514"/>
    <lineage>
        <taxon>Eukaryota</taxon>
        <taxon>Fungi</taxon>
        <taxon>Dikarya</taxon>
        <taxon>Ascomycota</taxon>
        <taxon>Pezizomycotina</taxon>
        <taxon>Sordariomycetes</taxon>
        <taxon>Hypocreomycetidae</taxon>
        <taxon>Hypocreales</taxon>
        <taxon>Nectriaceae</taxon>
        <taxon>Fusarium</taxon>
    </lineage>
</organism>
<feature type="compositionally biased region" description="Polar residues" evidence="1">
    <location>
        <begin position="198"/>
        <end position="210"/>
    </location>
</feature>
<name>A0A395RN19_FUSSP</name>
<keyword evidence="3" id="KW-1185">Reference proteome</keyword>
<feature type="region of interest" description="Disordered" evidence="1">
    <location>
        <begin position="103"/>
        <end position="158"/>
    </location>
</feature>
<feature type="region of interest" description="Disordered" evidence="1">
    <location>
        <begin position="249"/>
        <end position="271"/>
    </location>
</feature>
<feature type="compositionally biased region" description="Basic residues" evidence="1">
    <location>
        <begin position="214"/>
        <end position="223"/>
    </location>
</feature>